<dbReference type="InterPro" id="IPR013964">
    <property type="entry name" value="DASH_Ask1"/>
</dbReference>
<keyword evidence="8" id="KW-0963">Cytoplasm</keyword>
<dbReference type="GO" id="GO:0000930">
    <property type="term" value="C:gamma-tubulin complex"/>
    <property type="evidence" value="ECO:0007669"/>
    <property type="project" value="UniProtKB-ARBA"/>
</dbReference>
<proteinExistence type="inferred from homology"/>
<evidence type="ECO:0000256" key="18">
    <source>
        <dbReference type="SAM" id="MobiDB-lite"/>
    </source>
</evidence>
<keyword evidence="11" id="KW-0498">Mitosis</keyword>
<dbReference type="PANTHER" id="PTHR28200:SF1">
    <property type="entry name" value="DASH COMPLEX SUBUNIT ASK1"/>
    <property type="match status" value="1"/>
</dbReference>
<accession>A0A9P4XAK0</accession>
<feature type="compositionally biased region" description="Polar residues" evidence="18">
    <location>
        <begin position="1265"/>
        <end position="1280"/>
    </location>
</feature>
<feature type="region of interest" description="Disordered" evidence="18">
    <location>
        <begin position="1161"/>
        <end position="1187"/>
    </location>
</feature>
<dbReference type="GO" id="GO:0005874">
    <property type="term" value="C:microtubule"/>
    <property type="evidence" value="ECO:0007669"/>
    <property type="project" value="UniProtKB-KW"/>
</dbReference>
<dbReference type="Pfam" id="PF04130">
    <property type="entry name" value="GCP_C_terminal"/>
    <property type="match status" value="1"/>
</dbReference>
<dbReference type="GO" id="GO:0051301">
    <property type="term" value="P:cell division"/>
    <property type="evidence" value="ECO:0007669"/>
    <property type="project" value="UniProtKB-KW"/>
</dbReference>
<dbReference type="InterPro" id="IPR040457">
    <property type="entry name" value="GCP_C"/>
</dbReference>
<feature type="domain" description="Gamma tubulin complex component protein N-terminal" evidence="20">
    <location>
        <begin position="186"/>
        <end position="442"/>
    </location>
</feature>
<evidence type="ECO:0000256" key="7">
    <source>
        <dbReference type="ARBA" id="ARBA00022454"/>
    </source>
</evidence>
<keyword evidence="14" id="KW-0206">Cytoskeleton</keyword>
<dbReference type="EMBL" id="QLNT01000013">
    <property type="protein sequence ID" value="KAF3068619.1"/>
    <property type="molecule type" value="Genomic_DNA"/>
</dbReference>
<comment type="similarity">
    <text evidence="5">Belongs to the DASH complex ASK1 family.</text>
</comment>
<dbReference type="GO" id="GO:0072686">
    <property type="term" value="C:mitotic spindle"/>
    <property type="evidence" value="ECO:0007669"/>
    <property type="project" value="InterPro"/>
</dbReference>
<evidence type="ECO:0000256" key="16">
    <source>
        <dbReference type="ARBA" id="ARBA00023306"/>
    </source>
</evidence>
<dbReference type="GO" id="GO:0043015">
    <property type="term" value="F:gamma-tubulin binding"/>
    <property type="evidence" value="ECO:0007669"/>
    <property type="project" value="InterPro"/>
</dbReference>
<evidence type="ECO:0000313" key="21">
    <source>
        <dbReference type="EMBL" id="KAF3068619.1"/>
    </source>
</evidence>
<comment type="similarity">
    <text evidence="4">Belongs to the TUBGCP family.</text>
</comment>
<dbReference type="GO" id="GO:0007020">
    <property type="term" value="P:microtubule nucleation"/>
    <property type="evidence" value="ECO:0007669"/>
    <property type="project" value="UniProtKB-ARBA"/>
</dbReference>
<dbReference type="GO" id="GO:0044732">
    <property type="term" value="C:mitotic spindle pole body"/>
    <property type="evidence" value="ECO:0007669"/>
    <property type="project" value="TreeGrafter"/>
</dbReference>
<feature type="region of interest" description="Disordered" evidence="18">
    <location>
        <begin position="1101"/>
        <end position="1125"/>
    </location>
</feature>
<feature type="region of interest" description="Disordered" evidence="18">
    <location>
        <begin position="1263"/>
        <end position="1322"/>
    </location>
</feature>
<evidence type="ECO:0000256" key="10">
    <source>
        <dbReference type="ARBA" id="ARBA00022701"/>
    </source>
</evidence>
<evidence type="ECO:0000256" key="9">
    <source>
        <dbReference type="ARBA" id="ARBA00022618"/>
    </source>
</evidence>
<sequence>MASDGSEEYVFAIPNFWRPSKLLLDQEAETPASFFSNDLTNALSSPDSDPFALEPITPTHDGFFKLVSVHDITGTAEAIDRETPDASPKPIDNPEKSTDGLSVALDSDDDEDMPDIWLEPGVPTKPKPPYRSWDVFFSGDTATKHQPMMVTEAGPAAYDALLFSSSDPLKLRNVGVPVVDTKTYLSSLLALALGGESVLFTRKDATQGLKPSLPKMRASGYSSNVLQALENKCLRCGSTLIGLRTFVHSAYSEHPSRCGVALASTVSQVLQVVQEWVAFNGRNPRSLLQLQSTVNSMVAILRPFKALTSQLRHGLTDEDILNLVFHQAYSVDSNEEYLRQIMREVLRRVSGPWIEFLEEWIGTRREQGLPFTKANLGESKGFVKVEARVFRDDFGRELAEVDYVLDAGKMPRFMPDDVTETIFETGRNLRFIRTFHEDHPLAQQDVIASSDPPQAKWLYDWEAILRLESHAVTYRDYLVDAIQSSRPDYSYDPMEISMYSLGDKPSSILTYFGLDQAGMEEHIAASIEQFAQPVATHDAEDPLSRIVRDRLCGTHASAIELSNSTPHWTLLPVLSFGVIASAQAQVVNKETLKLLFTAHNLRDHLKLQREFQLLGNGNLCSRLSHALFDPDMESAQRRPGVARRSNVMGLRLGGRDNWPPATSELRLALMGILSECYGADEDGKKVVRNERIFDKEVSGLPGNMSFAVRDLSDEEINQCMNPDSLEALDFLRLSYTAPPQLSPIITPMNLMQYDYIFKLLLRVLRMIFVVNQLFRDANSLAREWEDPGDATLRFVREAQHFVSSVSAYFLDTGIGVPWRVFEKKLDKIEADLHRPTTNSSSEEVQSPDKLQELHSLVLDRIMLALFLRKKQQPVLKLLEDIFNNILRFAKHIRLQRLGVEDDLAPATLYAEFKKKVQIFITVCRSLSEKARRTDGKRGREDRIFKEQYGTGDDSMVAQLLVKLDIVAPQRSLSLTEELEKLEQSITLTLQEIDHNFSKAHRIVTTGILPRVEQYGEHSRAVWEASKFWKQFFESSANVSLSGYEDQTNEDQDETSAAEDSSAVRDEMTIDVTADLDEEATRVSGAGHHSALHGDESMLDDAELAGSTPRPPPSQANKANVSQLESPYEAMRREMNDEEGVTMKTEDSDQEDSSVLFAQHTARLPDISTTPRGLPSPQNRDGSVQRHKDPLLHRVLDKTYRLQATPHKSGVRISPLKGKQPELPPPQQRDVAMWQDDPMSSPEIAIPTLRSEAFMSPYKRQRLAAASQTPRTPGVSVQTPATAKKTKDVFATERGAASGGKTHEIDWESDDDDNLGMSPPKTIQFALPPSKLLQTPAREASRRIVDDILIDAGAGGDSSEFSPSMVKMNDDILNESF</sequence>
<evidence type="ECO:0000256" key="13">
    <source>
        <dbReference type="ARBA" id="ARBA00022838"/>
    </source>
</evidence>
<evidence type="ECO:0000256" key="11">
    <source>
        <dbReference type="ARBA" id="ARBA00022776"/>
    </source>
</evidence>
<dbReference type="Pfam" id="PF17681">
    <property type="entry name" value="GCP_N_terminal"/>
    <property type="match status" value="1"/>
</dbReference>
<feature type="region of interest" description="Disordered" evidence="18">
    <location>
        <begin position="1042"/>
        <end position="1065"/>
    </location>
</feature>
<organism evidence="21 22">
    <name type="scientific">Trichoderma lentiforme</name>
    <dbReference type="NCBI Taxonomy" id="1567552"/>
    <lineage>
        <taxon>Eukaryota</taxon>
        <taxon>Fungi</taxon>
        <taxon>Dikarya</taxon>
        <taxon>Ascomycota</taxon>
        <taxon>Pezizomycotina</taxon>
        <taxon>Sordariomycetes</taxon>
        <taxon>Hypocreomycetidae</taxon>
        <taxon>Hypocreales</taxon>
        <taxon>Hypocreaceae</taxon>
        <taxon>Trichoderma</taxon>
    </lineage>
</organism>
<feature type="compositionally biased region" description="Acidic residues" evidence="18">
    <location>
        <begin position="1046"/>
        <end position="1056"/>
    </location>
</feature>
<evidence type="ECO:0000259" key="20">
    <source>
        <dbReference type="Pfam" id="PF17681"/>
    </source>
</evidence>
<feature type="compositionally biased region" description="Polar residues" evidence="18">
    <location>
        <begin position="1114"/>
        <end position="1124"/>
    </location>
</feature>
<keyword evidence="9" id="KW-0132">Cell division</keyword>
<keyword evidence="13" id="KW-0995">Kinetochore</keyword>
<evidence type="ECO:0000256" key="3">
    <source>
        <dbReference type="ARBA" id="ARBA00004629"/>
    </source>
</evidence>
<keyword evidence="16" id="KW-0131">Cell cycle</keyword>
<evidence type="ECO:0000259" key="19">
    <source>
        <dbReference type="Pfam" id="PF04130"/>
    </source>
</evidence>
<gene>
    <name evidence="21" type="ORF">CFAM422_007809</name>
</gene>
<evidence type="ECO:0000256" key="2">
    <source>
        <dbReference type="ARBA" id="ARBA00004186"/>
    </source>
</evidence>
<feature type="domain" description="Gamma tubulin complex component C-terminal" evidence="19">
    <location>
        <begin position="601"/>
        <end position="965"/>
    </location>
</feature>
<keyword evidence="7" id="KW-0158">Chromosome</keyword>
<evidence type="ECO:0000256" key="6">
    <source>
        <dbReference type="ARBA" id="ARBA00014520"/>
    </source>
</evidence>
<evidence type="ECO:0000256" key="15">
    <source>
        <dbReference type="ARBA" id="ARBA00023242"/>
    </source>
</evidence>
<evidence type="ECO:0000256" key="4">
    <source>
        <dbReference type="ARBA" id="ARBA00010337"/>
    </source>
</evidence>
<dbReference type="GO" id="GO:0008608">
    <property type="term" value="P:attachment of spindle microtubules to kinetochore"/>
    <property type="evidence" value="ECO:0007669"/>
    <property type="project" value="InterPro"/>
</dbReference>
<keyword evidence="15" id="KW-0539">Nucleus</keyword>
<evidence type="ECO:0000256" key="1">
    <source>
        <dbReference type="ARBA" id="ARBA00004123"/>
    </source>
</evidence>
<feature type="region of interest" description="Disordered" evidence="18">
    <location>
        <begin position="1203"/>
        <end position="1226"/>
    </location>
</feature>
<dbReference type="Proteomes" id="UP000801864">
    <property type="component" value="Unassembled WGS sequence"/>
</dbReference>
<evidence type="ECO:0000313" key="22">
    <source>
        <dbReference type="Proteomes" id="UP000801864"/>
    </source>
</evidence>
<dbReference type="Pfam" id="PF08655">
    <property type="entry name" value="DASH_Ask1"/>
    <property type="match status" value="1"/>
</dbReference>
<evidence type="ECO:0000256" key="14">
    <source>
        <dbReference type="ARBA" id="ARBA00023212"/>
    </source>
</evidence>
<dbReference type="GO" id="GO:0042729">
    <property type="term" value="C:DASH complex"/>
    <property type="evidence" value="ECO:0007669"/>
    <property type="project" value="InterPro"/>
</dbReference>
<feature type="region of interest" description="Disordered" evidence="18">
    <location>
        <begin position="76"/>
        <end position="110"/>
    </location>
</feature>
<comment type="caution">
    <text evidence="21">The sequence shown here is derived from an EMBL/GenBank/DDBJ whole genome shotgun (WGS) entry which is preliminary data.</text>
</comment>
<evidence type="ECO:0000256" key="8">
    <source>
        <dbReference type="ARBA" id="ARBA00022490"/>
    </source>
</evidence>
<keyword evidence="17" id="KW-0137">Centromere</keyword>
<evidence type="ECO:0000256" key="5">
    <source>
        <dbReference type="ARBA" id="ARBA00010731"/>
    </source>
</evidence>
<name>A0A9P4XAK0_9HYPO</name>
<feature type="region of interest" description="Disordered" evidence="18">
    <location>
        <begin position="1352"/>
        <end position="1376"/>
    </location>
</feature>
<dbReference type="InterPro" id="IPR041470">
    <property type="entry name" value="GCP_N"/>
</dbReference>
<keyword evidence="10" id="KW-0493">Microtubule</keyword>
<feature type="compositionally biased region" description="Polar residues" evidence="18">
    <location>
        <begin position="1166"/>
        <end position="1181"/>
    </location>
</feature>
<dbReference type="Gene3D" id="1.20.120.1900">
    <property type="entry name" value="Gamma-tubulin complex, C-terminal domain"/>
    <property type="match status" value="1"/>
</dbReference>
<keyword evidence="12" id="KW-0159">Chromosome partition</keyword>
<reference evidence="21 22" key="1">
    <citation type="submission" date="2018-06" db="EMBL/GenBank/DDBJ databases">
        <title>Genome analysis of cellulolytic fungus Trichoderma lentiforme CFAM-422.</title>
        <authorList>
            <person name="Steindorff A.S."/>
            <person name="Formighieri E.F."/>
            <person name="Midorikawa G.E.O."/>
            <person name="Tamietti M.S."/>
            <person name="Ramos E.Z."/>
            <person name="Silva A.S."/>
            <person name="Bon E.P.S."/>
            <person name="Mendes T.D."/>
            <person name="Damaso M.C.T."/>
            <person name="Favaro L.C.L."/>
        </authorList>
    </citation>
    <scope>NUCLEOTIDE SEQUENCE [LARGE SCALE GENOMIC DNA]</scope>
    <source>
        <strain evidence="21 22">CFAM-422</strain>
    </source>
</reference>
<evidence type="ECO:0000256" key="17">
    <source>
        <dbReference type="ARBA" id="ARBA00023328"/>
    </source>
</evidence>
<dbReference type="InterPro" id="IPR042241">
    <property type="entry name" value="GCP_C_sf"/>
</dbReference>
<dbReference type="FunFam" id="1.20.120.1900:FF:000013">
    <property type="entry name" value="Spindle pole body component"/>
    <property type="match status" value="1"/>
</dbReference>
<evidence type="ECO:0000256" key="12">
    <source>
        <dbReference type="ARBA" id="ARBA00022829"/>
    </source>
</evidence>
<dbReference type="PANTHER" id="PTHR28200">
    <property type="entry name" value="DASH COMPLEX SUBUNIT ASK1"/>
    <property type="match status" value="1"/>
</dbReference>
<protein>
    <recommendedName>
        <fullName evidence="6">DASH complex subunit ASK1</fullName>
    </recommendedName>
</protein>
<keyword evidence="22" id="KW-1185">Reference proteome</keyword>
<comment type="subcellular location">
    <subcellularLocation>
        <location evidence="3">Chromosome</location>
        <location evidence="3">Centromere</location>
        <location evidence="3">Kinetochore</location>
    </subcellularLocation>
    <subcellularLocation>
        <location evidence="2">Cytoplasm</location>
        <location evidence="2">Cytoskeleton</location>
        <location evidence="2">Spindle</location>
    </subcellularLocation>
    <subcellularLocation>
        <location evidence="1">Nucleus</location>
    </subcellularLocation>
</comment>